<proteinExistence type="predicted"/>
<protein>
    <submittedName>
        <fullName evidence="1">Uncharacterized protein</fullName>
    </submittedName>
</protein>
<organism evidence="1 2">
    <name type="scientific">Cryptomonas paramaecium</name>
    <dbReference type="NCBI Taxonomy" id="2898"/>
    <lineage>
        <taxon>Eukaryota</taxon>
        <taxon>Cryptophyceae</taxon>
        <taxon>Cryptomonadales</taxon>
        <taxon>Cryptomonadaceae</taxon>
        <taxon>Cryptomonas</taxon>
    </lineage>
</organism>
<dbReference type="GO" id="GO:0005849">
    <property type="term" value="C:mRNA cleavage factor complex"/>
    <property type="evidence" value="ECO:0007669"/>
    <property type="project" value="InterPro"/>
</dbReference>
<dbReference type="InterPro" id="IPR016706">
    <property type="entry name" value="Cleav_polyA_spec_factor_su5"/>
</dbReference>
<keyword evidence="1" id="KW-0542">Nucleomorph</keyword>
<dbReference type="RefSeq" id="XP_003239893.1">
    <property type="nucleotide sequence ID" value="XM_003239845.1"/>
</dbReference>
<accession>F2HI71</accession>
<geneLocation type="nucleomorph" evidence="1"/>
<evidence type="ECO:0000313" key="1">
    <source>
        <dbReference type="EMBL" id="AEA38995.1"/>
    </source>
</evidence>
<dbReference type="Proteomes" id="UP000243423">
    <property type="component" value="Nucleomorph 3"/>
</dbReference>
<sequence>MGKKKNFSLTRIYQISSYTFLNKNAKDVKWSKSKVLKIYTNYEVLREFLAPKRYISFVILINIGDFPHILLIRSKYEKVFYIPGSRLSISNKSKIKYSFLELQKKLNLKKPNIAKNTYIGSWIFPEKESRVKYPFFPPHIKKEKKEIKVQFVQFKDQGKIQVNSKWDLYAVLPFKLFANKKRYKVILAFFICMYVFQV</sequence>
<dbReference type="AlphaFoldDB" id="F2HI71"/>
<dbReference type="Gene3D" id="3.90.79.10">
    <property type="entry name" value="Nucleoside Triphosphate Pyrophosphohydrolase"/>
    <property type="match status" value="1"/>
</dbReference>
<name>F2HI71_9CRYP</name>
<gene>
    <name evidence="1" type="ORF">CPARA_3gp337</name>
</gene>
<dbReference type="GO" id="GO:0031124">
    <property type="term" value="P:mRNA 3'-end processing"/>
    <property type="evidence" value="ECO:0007669"/>
    <property type="project" value="InterPro"/>
</dbReference>
<dbReference type="EMBL" id="CP002174">
    <property type="protein sequence ID" value="AEA38995.1"/>
    <property type="molecule type" value="Genomic_DNA"/>
</dbReference>
<dbReference type="GO" id="GO:0003729">
    <property type="term" value="F:mRNA binding"/>
    <property type="evidence" value="ECO:0007669"/>
    <property type="project" value="InterPro"/>
</dbReference>
<evidence type="ECO:0000313" key="2">
    <source>
        <dbReference type="Proteomes" id="UP000243423"/>
    </source>
</evidence>
<dbReference type="PANTHER" id="PTHR13047">
    <property type="entry name" value="PRE-MRNA CLEAVAGE FACTOR IM, 25KD SUBUNIT"/>
    <property type="match status" value="1"/>
</dbReference>
<dbReference type="Pfam" id="PF13869">
    <property type="entry name" value="NUDIX_2"/>
    <property type="match status" value="1"/>
</dbReference>
<dbReference type="GeneID" id="10447402"/>
<reference evidence="1 2" key="1">
    <citation type="journal article" date="2011" name="Genome Biol. Evol.">
        <title>Complete nucleomorph genome sequence of the nonphotosynthetic alga Cryptomonas paramecium reveals a core nucleomorph gene set.</title>
        <authorList>
            <person name="Tanifuji G."/>
            <person name="Onodera N.T."/>
            <person name="Wheeler T.J."/>
            <person name="Dlutek M."/>
            <person name="Donaher N."/>
            <person name="Archibald J.M."/>
        </authorList>
    </citation>
    <scope>NUCLEOTIDE SEQUENCE [LARGE SCALE GENOMIC DNA]</scope>
    <source>
        <strain evidence="1 2">CCAP977/2A</strain>
    </source>
</reference>